<dbReference type="InterPro" id="IPR003607">
    <property type="entry name" value="HD/PDEase_dom"/>
</dbReference>
<dbReference type="AlphaFoldDB" id="A0A923HWD8"/>
<dbReference type="CDD" id="cd00077">
    <property type="entry name" value="HDc"/>
    <property type="match status" value="1"/>
</dbReference>
<reference evidence="6" key="1">
    <citation type="submission" date="2019-10" db="EMBL/GenBank/DDBJ databases">
        <authorList>
            <person name="Ross D.E."/>
            <person name="Gulliver D."/>
        </authorList>
    </citation>
    <scope>NUCLEOTIDE SEQUENCE</scope>
    <source>
        <strain evidence="6">DER-2019</strain>
    </source>
</reference>
<feature type="modified residue" description="4-aspartylphosphate" evidence="3">
    <location>
        <position position="60"/>
    </location>
</feature>
<dbReference type="EMBL" id="WJBD01000012">
    <property type="protein sequence ID" value="MBC3888842.1"/>
    <property type="molecule type" value="Genomic_DNA"/>
</dbReference>
<feature type="domain" description="HD-GYP" evidence="5">
    <location>
        <begin position="154"/>
        <end position="344"/>
    </location>
</feature>
<dbReference type="InterPro" id="IPR037522">
    <property type="entry name" value="HD_GYP_dom"/>
</dbReference>
<protein>
    <recommendedName>
        <fullName evidence="1">Stage 0 sporulation protein A homolog</fullName>
    </recommendedName>
</protein>
<evidence type="ECO:0000256" key="2">
    <source>
        <dbReference type="ARBA" id="ARBA00024867"/>
    </source>
</evidence>
<dbReference type="SUPFAM" id="SSF109604">
    <property type="entry name" value="HD-domain/PDEase-like"/>
    <property type="match status" value="1"/>
</dbReference>
<dbReference type="CDD" id="cd00156">
    <property type="entry name" value="REC"/>
    <property type="match status" value="1"/>
</dbReference>
<keyword evidence="3" id="KW-0597">Phosphoprotein</keyword>
<dbReference type="PROSITE" id="PS50110">
    <property type="entry name" value="RESPONSE_REGULATORY"/>
    <property type="match status" value="1"/>
</dbReference>
<organism evidence="6 7">
    <name type="scientific">Acetobacterium paludosum</name>
    <dbReference type="NCBI Taxonomy" id="52693"/>
    <lineage>
        <taxon>Bacteria</taxon>
        <taxon>Bacillati</taxon>
        <taxon>Bacillota</taxon>
        <taxon>Clostridia</taxon>
        <taxon>Eubacteriales</taxon>
        <taxon>Eubacteriaceae</taxon>
        <taxon>Acetobacterium</taxon>
    </lineage>
</organism>
<dbReference type="Pfam" id="PF00072">
    <property type="entry name" value="Response_reg"/>
    <property type="match status" value="1"/>
</dbReference>
<dbReference type="InterPro" id="IPR006675">
    <property type="entry name" value="HDIG_dom"/>
</dbReference>
<evidence type="ECO:0000256" key="3">
    <source>
        <dbReference type="PROSITE-ProRule" id="PRU00169"/>
    </source>
</evidence>
<dbReference type="PANTHER" id="PTHR43155:SF2">
    <property type="entry name" value="CYCLIC DI-GMP PHOSPHODIESTERASE PA4108"/>
    <property type="match status" value="1"/>
</dbReference>
<dbReference type="GO" id="GO:0000160">
    <property type="term" value="P:phosphorelay signal transduction system"/>
    <property type="evidence" value="ECO:0007669"/>
    <property type="project" value="InterPro"/>
</dbReference>
<evidence type="ECO:0000256" key="1">
    <source>
        <dbReference type="ARBA" id="ARBA00018672"/>
    </source>
</evidence>
<reference evidence="6" key="2">
    <citation type="submission" date="2020-10" db="EMBL/GenBank/DDBJ databases">
        <title>Comparative genomics of the Acetobacterium genus.</title>
        <authorList>
            <person name="Marshall C."/>
            <person name="May H."/>
            <person name="Norman S."/>
        </authorList>
    </citation>
    <scope>NUCLEOTIDE SEQUENCE</scope>
    <source>
        <strain evidence="6">DER-2019</strain>
    </source>
</reference>
<dbReference type="Proteomes" id="UP000616595">
    <property type="component" value="Unassembled WGS sequence"/>
</dbReference>
<evidence type="ECO:0000259" key="5">
    <source>
        <dbReference type="PROSITE" id="PS51832"/>
    </source>
</evidence>
<comment type="caution">
    <text evidence="6">The sequence shown here is derived from an EMBL/GenBank/DDBJ whole genome shotgun (WGS) entry which is preliminary data.</text>
</comment>
<dbReference type="SMART" id="SM00448">
    <property type="entry name" value="REC"/>
    <property type="match status" value="1"/>
</dbReference>
<dbReference type="NCBIfam" id="TIGR00277">
    <property type="entry name" value="HDIG"/>
    <property type="match status" value="1"/>
</dbReference>
<comment type="function">
    <text evidence="2">May play the central regulatory role in sporulation. It may be an element of the effector pathway responsible for the activation of sporulation genes in response to nutritional stress. Spo0A may act in concert with spo0H (a sigma factor) to control the expression of some genes that are critical to the sporulation process.</text>
</comment>
<evidence type="ECO:0000313" key="6">
    <source>
        <dbReference type="EMBL" id="MBC3888842.1"/>
    </source>
</evidence>
<evidence type="ECO:0000259" key="4">
    <source>
        <dbReference type="PROSITE" id="PS50110"/>
    </source>
</evidence>
<dbReference type="PROSITE" id="PS51832">
    <property type="entry name" value="HD_GYP"/>
    <property type="match status" value="1"/>
</dbReference>
<dbReference type="InterPro" id="IPR001789">
    <property type="entry name" value="Sig_transdc_resp-reg_receiver"/>
</dbReference>
<dbReference type="Pfam" id="PF13487">
    <property type="entry name" value="HD_5"/>
    <property type="match status" value="1"/>
</dbReference>
<evidence type="ECO:0000313" key="7">
    <source>
        <dbReference type="Proteomes" id="UP000616595"/>
    </source>
</evidence>
<name>A0A923HWD8_9FIRM</name>
<dbReference type="RefSeq" id="WP_148566129.1">
    <property type="nucleotide sequence ID" value="NZ_RXYA01000003.1"/>
</dbReference>
<dbReference type="Gene3D" id="1.10.3210.10">
    <property type="entry name" value="Hypothetical protein af1432"/>
    <property type="match status" value="1"/>
</dbReference>
<sequence>MNKKCYLKILALEDSPMDAELIVECLNENYEAEIKMDVVAKERDFVSALSSRKYDVILADFMLPDFNGFAALTHVKRICPNIPFICVSGFIGEETAVELLKQGATDYVSKDKLGRLVHSIERALKESKENEQNEKMAMELLETNVYLKNSLASFQQLTEAVINTIALIVEKRDPYTAGHQERVSKLACAIAVEIGYDTSFVEGIRIAGLLHDIGKIAIPIEILCKPGQLSEDEFRLIKIHPKVSYEVLKEIEFNRPIADIVLGHHERLDGSGYPNGLKGDAISIDTRILSVADVVEAMVSYRPYRPALGLNCALAEINKNSGNYYDKVVVDTCTRLCSNGNFKF</sequence>
<dbReference type="OrthoDB" id="9805474at2"/>
<dbReference type="SMART" id="SM00471">
    <property type="entry name" value="HDc"/>
    <property type="match status" value="1"/>
</dbReference>
<gene>
    <name evidence="6" type="ORF">GH810_11010</name>
</gene>
<keyword evidence="7" id="KW-1185">Reference proteome</keyword>
<dbReference type="PANTHER" id="PTHR43155">
    <property type="entry name" value="CYCLIC DI-GMP PHOSPHODIESTERASE PA4108-RELATED"/>
    <property type="match status" value="1"/>
</dbReference>
<proteinExistence type="predicted"/>
<dbReference type="SUPFAM" id="SSF52172">
    <property type="entry name" value="CheY-like"/>
    <property type="match status" value="1"/>
</dbReference>
<dbReference type="InterPro" id="IPR011006">
    <property type="entry name" value="CheY-like_superfamily"/>
</dbReference>
<accession>A0A923HWD8</accession>
<feature type="domain" description="Response regulatory" evidence="4">
    <location>
        <begin position="8"/>
        <end position="125"/>
    </location>
</feature>
<dbReference type="Gene3D" id="3.40.50.2300">
    <property type="match status" value="1"/>
</dbReference>